<comment type="similarity">
    <text evidence="4">Belongs to the flavin monoamine oxidase family.</text>
</comment>
<dbReference type="InterPro" id="IPR001613">
    <property type="entry name" value="Flavin_amine_oxidase"/>
</dbReference>
<dbReference type="InterPro" id="IPR036188">
    <property type="entry name" value="FAD/NAD-bd_sf"/>
</dbReference>
<evidence type="ECO:0000256" key="4">
    <source>
        <dbReference type="RuleBase" id="RU362067"/>
    </source>
</evidence>
<keyword evidence="5" id="KW-0732">Signal</keyword>
<evidence type="ECO:0000256" key="2">
    <source>
        <dbReference type="ARBA" id="ARBA00023002"/>
    </source>
</evidence>
<dbReference type="GO" id="GO:0016491">
    <property type="term" value="F:oxidoreductase activity"/>
    <property type="evidence" value="ECO:0007669"/>
    <property type="project" value="UniProtKB-KW"/>
</dbReference>
<dbReference type="SUPFAM" id="SSF54373">
    <property type="entry name" value="FAD-linked reductases, C-terminal domain"/>
    <property type="match status" value="1"/>
</dbReference>
<dbReference type="Proteomes" id="UP001383192">
    <property type="component" value="Unassembled WGS sequence"/>
</dbReference>
<keyword evidence="4" id="KW-0285">Flavoprotein</keyword>
<dbReference type="PANTHER" id="PTHR10742:SF313">
    <property type="entry name" value="AMINE OXIDASE"/>
    <property type="match status" value="1"/>
</dbReference>
<feature type="binding site" evidence="3">
    <location>
        <position position="270"/>
    </location>
    <ligand>
        <name>FAD</name>
        <dbReference type="ChEBI" id="CHEBI:57692"/>
    </ligand>
</feature>
<sequence>MVLTASNRGLGFALLALLAVTLPSAALPRPPLQVQDATTSGYQELYDHDVLILGGGVAGVIAARELHKKGAHDFLVIEGRDQLGGRMMNYELKGGEFVELGANWIQGVGHGNNTNPIFELAKKYGLRTQDSDLENSITTFNSLGEHDWKDVYEKNAQYYKQLFVEAGARVSGSLVDMSARAGYSLMGIKPATPEEKATEYYRFDFEYAQSPDQTSWIAAAWNENHTFVPGEGGFSPESRLSIDQRGFKHVIQQEAKQFLSESQVQLNSIVKSIAYSNSGVTVTLENGQRISARYAICTFSLGVLQNDDVVFQPRLPKWKQEAVHSMSMNTYTKIFMKFEKKFWFETENGLYADAERGRYPVWQSLDHPDFLEGSGILFTTVTGDFSKRIEAMTDAQVQAEVMDVLRTMYPNVDVPEPLDFYFKRWRADPLFRGSYSNWPPSLYTEHHVNLRANVGKLWFAGEATSMTHFGFLHGAYYEGEKIGAEVATCVTGGGCGGLIYTESVYNAHPYQI</sequence>
<comment type="caution">
    <text evidence="7">The sequence shown here is derived from an EMBL/GenBank/DDBJ whole genome shotgun (WGS) entry which is preliminary data.</text>
</comment>
<proteinExistence type="inferred from homology"/>
<keyword evidence="8" id="KW-1185">Reference proteome</keyword>
<dbReference type="SUPFAM" id="SSF51905">
    <property type="entry name" value="FAD/NAD(P)-binding domain"/>
    <property type="match status" value="1"/>
</dbReference>
<dbReference type="Gene3D" id="3.50.50.60">
    <property type="entry name" value="FAD/NAD(P)-binding domain"/>
    <property type="match status" value="1"/>
</dbReference>
<dbReference type="Pfam" id="PF01593">
    <property type="entry name" value="Amino_oxidase"/>
    <property type="match status" value="1"/>
</dbReference>
<dbReference type="InterPro" id="IPR050281">
    <property type="entry name" value="Flavin_monoamine_oxidase"/>
</dbReference>
<protein>
    <recommendedName>
        <fullName evidence="4">Amine oxidase</fullName>
        <ecNumber evidence="4">1.4.3.-</ecNumber>
    </recommendedName>
</protein>
<dbReference type="AlphaFoldDB" id="A0AAW0CU50"/>
<dbReference type="EC" id="1.4.3.-" evidence="4"/>
<feature type="domain" description="Amine oxidase" evidence="6">
    <location>
        <begin position="57"/>
        <end position="481"/>
    </location>
</feature>
<feature type="signal peptide" evidence="5">
    <location>
        <begin position="1"/>
        <end position="26"/>
    </location>
</feature>
<dbReference type="PRINTS" id="PR00757">
    <property type="entry name" value="AMINEOXDASEF"/>
</dbReference>
<evidence type="ECO:0000313" key="8">
    <source>
        <dbReference type="Proteomes" id="UP001383192"/>
    </source>
</evidence>
<feature type="chain" id="PRO_5043687567" description="Amine oxidase" evidence="5">
    <location>
        <begin position="27"/>
        <end position="512"/>
    </location>
</feature>
<evidence type="ECO:0000313" key="7">
    <source>
        <dbReference type="EMBL" id="KAK7041770.1"/>
    </source>
</evidence>
<evidence type="ECO:0000256" key="1">
    <source>
        <dbReference type="ARBA" id="ARBA00001974"/>
    </source>
</evidence>
<keyword evidence="4" id="KW-0274">FAD</keyword>
<reference evidence="7 8" key="1">
    <citation type="submission" date="2024-01" db="EMBL/GenBank/DDBJ databases">
        <title>A draft genome for a cacao thread blight-causing isolate of Paramarasmius palmivorus.</title>
        <authorList>
            <person name="Baruah I.K."/>
            <person name="Bukari Y."/>
            <person name="Amoako-Attah I."/>
            <person name="Meinhardt L.W."/>
            <person name="Bailey B.A."/>
            <person name="Cohen S.P."/>
        </authorList>
    </citation>
    <scope>NUCLEOTIDE SEQUENCE [LARGE SCALE GENOMIC DNA]</scope>
    <source>
        <strain evidence="7 8">GH-12</strain>
    </source>
</reference>
<accession>A0AAW0CU50</accession>
<dbReference type="InterPro" id="IPR002937">
    <property type="entry name" value="Amino_oxidase"/>
</dbReference>
<name>A0AAW0CU50_9AGAR</name>
<gene>
    <name evidence="7" type="ORF">VNI00_009059</name>
</gene>
<dbReference type="Gene3D" id="3.90.660.10">
    <property type="match status" value="1"/>
</dbReference>
<evidence type="ECO:0000256" key="5">
    <source>
        <dbReference type="SAM" id="SignalP"/>
    </source>
</evidence>
<organism evidence="7 8">
    <name type="scientific">Paramarasmius palmivorus</name>
    <dbReference type="NCBI Taxonomy" id="297713"/>
    <lineage>
        <taxon>Eukaryota</taxon>
        <taxon>Fungi</taxon>
        <taxon>Dikarya</taxon>
        <taxon>Basidiomycota</taxon>
        <taxon>Agaricomycotina</taxon>
        <taxon>Agaricomycetes</taxon>
        <taxon>Agaricomycetidae</taxon>
        <taxon>Agaricales</taxon>
        <taxon>Marasmiineae</taxon>
        <taxon>Marasmiaceae</taxon>
        <taxon>Paramarasmius</taxon>
    </lineage>
</organism>
<evidence type="ECO:0000256" key="3">
    <source>
        <dbReference type="PIRSR" id="PIRSR601613-1"/>
    </source>
</evidence>
<dbReference type="GO" id="GO:0006598">
    <property type="term" value="P:polyamine catabolic process"/>
    <property type="evidence" value="ECO:0007669"/>
    <property type="project" value="TreeGrafter"/>
</dbReference>
<comment type="cofactor">
    <cofactor evidence="1 4">
        <name>FAD</name>
        <dbReference type="ChEBI" id="CHEBI:57692"/>
    </cofactor>
</comment>
<dbReference type="PANTHER" id="PTHR10742">
    <property type="entry name" value="FLAVIN MONOAMINE OXIDASE"/>
    <property type="match status" value="1"/>
</dbReference>
<keyword evidence="2 4" id="KW-0560">Oxidoreductase</keyword>
<evidence type="ECO:0000259" key="6">
    <source>
        <dbReference type="Pfam" id="PF01593"/>
    </source>
</evidence>
<dbReference type="EMBL" id="JAYKXP010000032">
    <property type="protein sequence ID" value="KAK7041770.1"/>
    <property type="molecule type" value="Genomic_DNA"/>
</dbReference>